<feature type="chain" id="PRO_5040742032" description="Ig-like domain-containing protein" evidence="3">
    <location>
        <begin position="22"/>
        <end position="262"/>
    </location>
</feature>
<organism evidence="4 5">
    <name type="scientific">Desmophyllum pertusum</name>
    <dbReference type="NCBI Taxonomy" id="174260"/>
    <lineage>
        <taxon>Eukaryota</taxon>
        <taxon>Metazoa</taxon>
        <taxon>Cnidaria</taxon>
        <taxon>Anthozoa</taxon>
        <taxon>Hexacorallia</taxon>
        <taxon>Scleractinia</taxon>
        <taxon>Caryophylliina</taxon>
        <taxon>Caryophylliidae</taxon>
        <taxon>Desmophyllum</taxon>
    </lineage>
</organism>
<gene>
    <name evidence="4" type="ORF">OS493_004898</name>
</gene>
<evidence type="ECO:0000256" key="1">
    <source>
        <dbReference type="SAM" id="MobiDB-lite"/>
    </source>
</evidence>
<keyword evidence="5" id="KW-1185">Reference proteome</keyword>
<evidence type="ECO:0000256" key="2">
    <source>
        <dbReference type="SAM" id="Phobius"/>
    </source>
</evidence>
<keyword evidence="2" id="KW-0812">Transmembrane</keyword>
<feature type="region of interest" description="Disordered" evidence="1">
    <location>
        <begin position="211"/>
        <end position="262"/>
    </location>
</feature>
<evidence type="ECO:0000313" key="4">
    <source>
        <dbReference type="EMBL" id="KAJ7374560.1"/>
    </source>
</evidence>
<sequence>MKNITLSLILILFCTIHGSTSWLQTTERSRQRREQPTLPANTTTVSTKHDDIAHFTCTSRVQAAITWKRETTDLTNNDVGVAMLSVKNGATWESHLFIAVTDDDLRGKYTCMSSDKPDVVLQAFIIENDPAREGMLMPEDYWAIILSLVISFILAVSLAFFLWRGNRRIKKAREETKAQRSRSNHDGAQENLAVEEEIVDIGVNDIKEKQEQKKKVKNIVVENGNNNTPGEIKDGTRSYSPSENKTEVVIEPAPGKESSTQF</sequence>
<evidence type="ECO:0008006" key="6">
    <source>
        <dbReference type="Google" id="ProtNLM"/>
    </source>
</evidence>
<reference evidence="4" key="1">
    <citation type="submission" date="2023-01" db="EMBL/GenBank/DDBJ databases">
        <title>Genome assembly of the deep-sea coral Lophelia pertusa.</title>
        <authorList>
            <person name="Herrera S."/>
            <person name="Cordes E."/>
        </authorList>
    </citation>
    <scope>NUCLEOTIDE SEQUENCE</scope>
    <source>
        <strain evidence="4">USNM1676648</strain>
        <tissue evidence="4">Polyp</tissue>
    </source>
</reference>
<feature type="signal peptide" evidence="3">
    <location>
        <begin position="1"/>
        <end position="21"/>
    </location>
</feature>
<evidence type="ECO:0000313" key="5">
    <source>
        <dbReference type="Proteomes" id="UP001163046"/>
    </source>
</evidence>
<dbReference type="Gene3D" id="2.60.40.10">
    <property type="entry name" value="Immunoglobulins"/>
    <property type="match status" value="1"/>
</dbReference>
<evidence type="ECO:0000256" key="3">
    <source>
        <dbReference type="SAM" id="SignalP"/>
    </source>
</evidence>
<keyword evidence="2" id="KW-1133">Transmembrane helix</keyword>
<dbReference type="OrthoDB" id="5975470at2759"/>
<feature type="transmembrane region" description="Helical" evidence="2">
    <location>
        <begin position="141"/>
        <end position="163"/>
    </location>
</feature>
<dbReference type="InterPro" id="IPR013783">
    <property type="entry name" value="Ig-like_fold"/>
</dbReference>
<keyword evidence="2" id="KW-0472">Membrane</keyword>
<accession>A0A9W9Z435</accession>
<protein>
    <recommendedName>
        <fullName evidence="6">Ig-like domain-containing protein</fullName>
    </recommendedName>
</protein>
<feature type="region of interest" description="Disordered" evidence="1">
    <location>
        <begin position="25"/>
        <end position="44"/>
    </location>
</feature>
<name>A0A9W9Z435_9CNID</name>
<dbReference type="EMBL" id="MU826827">
    <property type="protein sequence ID" value="KAJ7374560.1"/>
    <property type="molecule type" value="Genomic_DNA"/>
</dbReference>
<keyword evidence="3" id="KW-0732">Signal</keyword>
<comment type="caution">
    <text evidence="4">The sequence shown here is derived from an EMBL/GenBank/DDBJ whole genome shotgun (WGS) entry which is preliminary data.</text>
</comment>
<proteinExistence type="predicted"/>
<dbReference type="Proteomes" id="UP001163046">
    <property type="component" value="Unassembled WGS sequence"/>
</dbReference>
<dbReference type="AlphaFoldDB" id="A0A9W9Z435"/>
<feature type="compositionally biased region" description="Low complexity" evidence="1">
    <location>
        <begin position="218"/>
        <end position="227"/>
    </location>
</feature>